<dbReference type="EMBL" id="CAHR02000227">
    <property type="protein sequence ID" value="CCG84349.1"/>
    <property type="molecule type" value="Genomic_DNA"/>
</dbReference>
<dbReference type="PANTHER" id="PTHR10414:SF77">
    <property type="entry name" value="CDP-ALCOHOL PHOSPHATIDYLTRANSFERASE FAMILY PROTEIN"/>
    <property type="match status" value="1"/>
</dbReference>
<keyword evidence="3 5" id="KW-0808">Transferase</keyword>
<feature type="transmembrane region" description="Helical" evidence="6">
    <location>
        <begin position="254"/>
        <end position="272"/>
    </location>
</feature>
<dbReference type="GO" id="GO:0016020">
    <property type="term" value="C:membrane"/>
    <property type="evidence" value="ECO:0007669"/>
    <property type="project" value="UniProtKB-SubCell"/>
</dbReference>
<dbReference type="PIRSF" id="PIRSF015665">
    <property type="entry name" value="CHOPT"/>
    <property type="match status" value="1"/>
</dbReference>
<comment type="similarity">
    <text evidence="2 5">Belongs to the CDP-alcohol phosphatidyltransferase class-I family.</text>
</comment>
<dbReference type="GO" id="GO:0008654">
    <property type="term" value="P:phospholipid biosynthetic process"/>
    <property type="evidence" value="ECO:0007669"/>
    <property type="project" value="InterPro"/>
</dbReference>
<feature type="transmembrane region" description="Helical" evidence="6">
    <location>
        <begin position="346"/>
        <end position="365"/>
    </location>
</feature>
<dbReference type="PANTHER" id="PTHR10414">
    <property type="entry name" value="ETHANOLAMINEPHOSPHOTRANSFERASE"/>
    <property type="match status" value="1"/>
</dbReference>
<accession>R4XIL9</accession>
<evidence type="ECO:0000256" key="3">
    <source>
        <dbReference type="ARBA" id="ARBA00022679"/>
    </source>
</evidence>
<name>R4XIL9_TAPDE</name>
<evidence type="ECO:0008006" key="9">
    <source>
        <dbReference type="Google" id="ProtNLM"/>
    </source>
</evidence>
<dbReference type="VEuPathDB" id="FungiDB:TAPDE_004791"/>
<dbReference type="OrthoDB" id="196717at2759"/>
<dbReference type="InterPro" id="IPR048254">
    <property type="entry name" value="CDP_ALCOHOL_P_TRANSF_CS"/>
</dbReference>
<sequence length="389" mass="43140">MGAQDLSALKLYKYAAVDKSPLSYYILTPFWNYATTLFPMWVAPNLITLMGLIFILINIATIEYYIPDLVGPGPSWLYFSLALGLFLYQTFDNVDGKQARRTGSSSPLGELFDHGIDSLNCTLGGIVLCAAMGFGSTVSGAVVVIISSWPMFFSSWEQYHTGILYLGYFNGPTEGIVIACLCMVISGVFGPAFWHRPVVENFGHSAFRLFGNTKMDTLFLVMIFFALFVVHIPFCIYNVHVARSRKGLSTTAPLVQWVPLLVFTGAAATWLLSPHSIVLRDNHLVLFGFFICLIFGRMTTKIILAHLLRQEFPMFTTMLVPLIVGSLVVNVPSLGLPKQINAGQELAMLQICLGISALMYSHWAISVIHDFTTYLDIDCLTIPTRKVKA</sequence>
<evidence type="ECO:0000256" key="2">
    <source>
        <dbReference type="ARBA" id="ARBA00010441"/>
    </source>
</evidence>
<proteinExistence type="inferred from homology"/>
<reference evidence="7 8" key="1">
    <citation type="journal article" date="2013" name="MBio">
        <title>Genome sequencing of the plant pathogen Taphrina deformans, the causal agent of peach leaf curl.</title>
        <authorList>
            <person name="Cisse O.H."/>
            <person name="Almeida J.M.G.C.F."/>
            <person name="Fonseca A."/>
            <person name="Kumar A.A."/>
            <person name="Salojaervi J."/>
            <person name="Overmyer K."/>
            <person name="Hauser P.M."/>
            <person name="Pagni M."/>
        </authorList>
    </citation>
    <scope>NUCLEOTIDE SEQUENCE [LARGE SCALE GENOMIC DNA]</scope>
    <source>
        <strain evidence="8">PYCC 5710 / ATCC 11124 / CBS 356.35 / IMI 108563 / JCM 9778 / NBRC 8474</strain>
    </source>
</reference>
<feature type="transmembrane region" description="Helical" evidence="6">
    <location>
        <begin position="215"/>
        <end position="234"/>
    </location>
</feature>
<evidence type="ECO:0000256" key="4">
    <source>
        <dbReference type="ARBA" id="ARBA00023136"/>
    </source>
</evidence>
<feature type="transmembrane region" description="Helical" evidence="6">
    <location>
        <begin position="126"/>
        <end position="149"/>
    </location>
</feature>
<dbReference type="Proteomes" id="UP000013776">
    <property type="component" value="Unassembled WGS sequence"/>
</dbReference>
<evidence type="ECO:0000313" key="8">
    <source>
        <dbReference type="Proteomes" id="UP000013776"/>
    </source>
</evidence>
<comment type="caution">
    <text evidence="7">The sequence shown here is derived from an EMBL/GenBank/DDBJ whole genome shotgun (WGS) entry which is preliminary data.</text>
</comment>
<feature type="transmembrane region" description="Helical" evidence="6">
    <location>
        <begin position="49"/>
        <end position="67"/>
    </location>
</feature>
<dbReference type="GO" id="GO:0016780">
    <property type="term" value="F:phosphotransferase activity, for other substituted phosphate groups"/>
    <property type="evidence" value="ECO:0007669"/>
    <property type="project" value="InterPro"/>
</dbReference>
<dbReference type="InterPro" id="IPR043130">
    <property type="entry name" value="CDP-OH_PTrfase_TM_dom"/>
</dbReference>
<evidence type="ECO:0000256" key="1">
    <source>
        <dbReference type="ARBA" id="ARBA00004370"/>
    </source>
</evidence>
<keyword evidence="6" id="KW-0812">Transmembrane</keyword>
<protein>
    <recommendedName>
        <fullName evidence="9">Sn-1,2-diacylglycerol cholinephosphotransferase</fullName>
    </recommendedName>
</protein>
<dbReference type="Pfam" id="PF01066">
    <property type="entry name" value="CDP-OH_P_transf"/>
    <property type="match status" value="1"/>
</dbReference>
<comment type="subcellular location">
    <subcellularLocation>
        <location evidence="1">Membrane</location>
    </subcellularLocation>
</comment>
<dbReference type="STRING" id="1097556.R4XIL9"/>
<keyword evidence="8" id="KW-1185">Reference proteome</keyword>
<keyword evidence="6" id="KW-1133">Transmembrane helix</keyword>
<dbReference type="AlphaFoldDB" id="R4XIL9"/>
<gene>
    <name evidence="7" type="ORF">TAPDE_004791</name>
</gene>
<dbReference type="InterPro" id="IPR000462">
    <property type="entry name" value="CDP-OH_P_trans"/>
</dbReference>
<feature type="transmembrane region" description="Helical" evidence="6">
    <location>
        <begin position="314"/>
        <end position="334"/>
    </location>
</feature>
<feature type="transmembrane region" description="Helical" evidence="6">
    <location>
        <begin position="284"/>
        <end position="308"/>
    </location>
</feature>
<dbReference type="InterPro" id="IPR014472">
    <property type="entry name" value="CHOPT"/>
</dbReference>
<organism evidence="7 8">
    <name type="scientific">Taphrina deformans (strain PYCC 5710 / ATCC 11124 / CBS 356.35 / IMI 108563 / JCM 9778 / NBRC 8474)</name>
    <name type="common">Peach leaf curl fungus</name>
    <name type="synonym">Lalaria deformans</name>
    <dbReference type="NCBI Taxonomy" id="1097556"/>
    <lineage>
        <taxon>Eukaryota</taxon>
        <taxon>Fungi</taxon>
        <taxon>Dikarya</taxon>
        <taxon>Ascomycota</taxon>
        <taxon>Taphrinomycotina</taxon>
        <taxon>Taphrinomycetes</taxon>
        <taxon>Taphrinales</taxon>
        <taxon>Taphrinaceae</taxon>
        <taxon>Taphrina</taxon>
    </lineage>
</organism>
<evidence type="ECO:0000256" key="6">
    <source>
        <dbReference type="SAM" id="Phobius"/>
    </source>
</evidence>
<evidence type="ECO:0000313" key="7">
    <source>
        <dbReference type="EMBL" id="CCG84349.1"/>
    </source>
</evidence>
<dbReference type="Gene3D" id="1.20.120.1760">
    <property type="match status" value="1"/>
</dbReference>
<dbReference type="PROSITE" id="PS00379">
    <property type="entry name" value="CDP_ALCOHOL_P_TRANSF"/>
    <property type="match status" value="1"/>
</dbReference>
<feature type="transmembrane region" description="Helical" evidence="6">
    <location>
        <begin position="73"/>
        <end position="91"/>
    </location>
</feature>
<evidence type="ECO:0000256" key="5">
    <source>
        <dbReference type="RuleBase" id="RU003750"/>
    </source>
</evidence>
<keyword evidence="4 6" id="KW-0472">Membrane</keyword>
<dbReference type="eggNOG" id="KOG2877">
    <property type="taxonomic scope" value="Eukaryota"/>
</dbReference>
<feature type="transmembrane region" description="Helical" evidence="6">
    <location>
        <begin position="175"/>
        <end position="194"/>
    </location>
</feature>